<dbReference type="InterPro" id="IPR026534">
    <property type="entry name" value="PRRC1"/>
</dbReference>
<evidence type="ECO:0000256" key="2">
    <source>
        <dbReference type="ARBA" id="ARBA00010298"/>
    </source>
</evidence>
<evidence type="ECO:0000256" key="4">
    <source>
        <dbReference type="SAM" id="MobiDB-lite"/>
    </source>
</evidence>
<evidence type="ECO:0000256" key="3">
    <source>
        <dbReference type="ARBA" id="ARBA00023034"/>
    </source>
</evidence>
<accession>A0ABD2WT46</accession>
<sequence>MTDEFSSDSGFEFVEKKSEEFESNPSFSTAASNAIYSSTASNTMMTSVTSPTAGGSILSNIAPPRALPSFISNLVPAEDKQAKEIVQNDKSLPKNQIPEKNVQNPQSDKGPQILIAPDSPIRDSVVSAGNLFNWVKDTVANSNVLSKVAEKAKSSVNSMITTLDPQMREFIYSGGDIEIIVLSEKEDKVAPIREAFQNIFGNATVTGINVETTFEAAQPVGFSSGVKAAHERIICARKNSLVTADIPLISIENFLLEVAQDKWFDLGVILLDDPKQNINLQIFTQMTPVPSQIVETAQESTPENYSKNGFSVTVGNLMGVNLQVSHTEWHHALTGVSRKDLIFLAAQSLAGIYKNTINPI</sequence>
<dbReference type="Pfam" id="PF01931">
    <property type="entry name" value="NTPase_I-T"/>
    <property type="match status" value="1"/>
</dbReference>
<feature type="region of interest" description="Disordered" evidence="4">
    <location>
        <begin position="88"/>
        <end position="112"/>
    </location>
</feature>
<dbReference type="InterPro" id="IPR026533">
    <property type="entry name" value="NTPase/PRRC1"/>
</dbReference>
<dbReference type="GO" id="GO:0005794">
    <property type="term" value="C:Golgi apparatus"/>
    <property type="evidence" value="ECO:0007669"/>
    <property type="project" value="UniProtKB-SubCell"/>
</dbReference>
<organism evidence="6 7">
    <name type="scientific">Trichogramma kaykai</name>
    <dbReference type="NCBI Taxonomy" id="54128"/>
    <lineage>
        <taxon>Eukaryota</taxon>
        <taxon>Metazoa</taxon>
        <taxon>Ecdysozoa</taxon>
        <taxon>Arthropoda</taxon>
        <taxon>Hexapoda</taxon>
        <taxon>Insecta</taxon>
        <taxon>Pterygota</taxon>
        <taxon>Neoptera</taxon>
        <taxon>Endopterygota</taxon>
        <taxon>Hymenoptera</taxon>
        <taxon>Apocrita</taxon>
        <taxon>Proctotrupomorpha</taxon>
        <taxon>Chalcidoidea</taxon>
        <taxon>Trichogrammatidae</taxon>
        <taxon>Trichogramma</taxon>
    </lineage>
</organism>
<dbReference type="FunFam" id="3.90.950.10:FF:000017">
    <property type="entry name" value="Protein PRRC1-B"/>
    <property type="match status" value="1"/>
</dbReference>
<proteinExistence type="inferred from homology"/>
<dbReference type="InterPro" id="IPR029001">
    <property type="entry name" value="ITPase-like_fam"/>
</dbReference>
<dbReference type="Proteomes" id="UP001627154">
    <property type="component" value="Unassembled WGS sequence"/>
</dbReference>
<evidence type="ECO:0000313" key="6">
    <source>
        <dbReference type="EMBL" id="KAL3396178.1"/>
    </source>
</evidence>
<dbReference type="SUPFAM" id="SSF52972">
    <property type="entry name" value="ITPase-like"/>
    <property type="match status" value="1"/>
</dbReference>
<comment type="caution">
    <text evidence="6">The sequence shown here is derived from an EMBL/GenBank/DDBJ whole genome shotgun (WGS) entry which is preliminary data.</text>
</comment>
<evidence type="ECO:0000313" key="7">
    <source>
        <dbReference type="Proteomes" id="UP001627154"/>
    </source>
</evidence>
<dbReference type="PANTHER" id="PTHR23276">
    <property type="entry name" value="PROTEIN PRRC1"/>
    <property type="match status" value="1"/>
</dbReference>
<feature type="region of interest" description="Disordered" evidence="4">
    <location>
        <begin position="1"/>
        <end position="29"/>
    </location>
</feature>
<protein>
    <recommendedName>
        <fullName evidence="5">Non-canonical purine NTP phosphatase/PRRC1 domain-containing protein</fullName>
    </recommendedName>
</protein>
<feature type="domain" description="Non-canonical purine NTP phosphatase/PRRC1" evidence="5">
    <location>
        <begin position="186"/>
        <end position="299"/>
    </location>
</feature>
<name>A0ABD2WT46_9HYME</name>
<evidence type="ECO:0000256" key="1">
    <source>
        <dbReference type="ARBA" id="ARBA00004555"/>
    </source>
</evidence>
<gene>
    <name evidence="6" type="ORF">TKK_009775</name>
</gene>
<evidence type="ECO:0000259" key="5">
    <source>
        <dbReference type="Pfam" id="PF01931"/>
    </source>
</evidence>
<dbReference type="PANTHER" id="PTHR23276:SF2">
    <property type="entry name" value="PROTEIN PRRC1"/>
    <property type="match status" value="1"/>
</dbReference>
<dbReference type="EMBL" id="JBJJXI010000073">
    <property type="protein sequence ID" value="KAL3396178.1"/>
    <property type="molecule type" value="Genomic_DNA"/>
</dbReference>
<comment type="subcellular location">
    <subcellularLocation>
        <location evidence="1">Golgi apparatus</location>
    </subcellularLocation>
</comment>
<keyword evidence="7" id="KW-1185">Reference proteome</keyword>
<keyword evidence="3" id="KW-0333">Golgi apparatus</keyword>
<comment type="similarity">
    <text evidence="2">Belongs to the PRRC1 family.</text>
</comment>
<dbReference type="Gene3D" id="3.90.950.10">
    <property type="match status" value="1"/>
</dbReference>
<dbReference type="AlphaFoldDB" id="A0ABD2WT46"/>
<reference evidence="6 7" key="1">
    <citation type="journal article" date="2024" name="bioRxiv">
        <title>A reference genome for Trichogramma kaykai: A tiny desert-dwelling parasitoid wasp with competing sex-ratio distorters.</title>
        <authorList>
            <person name="Culotta J."/>
            <person name="Lindsey A.R."/>
        </authorList>
    </citation>
    <scope>NUCLEOTIDE SEQUENCE [LARGE SCALE GENOMIC DNA]</scope>
    <source>
        <strain evidence="6 7">KSX58</strain>
    </source>
</reference>